<accession>A0A7J7LJU5</accession>
<evidence type="ECO:0008006" key="3">
    <source>
        <dbReference type="Google" id="ProtNLM"/>
    </source>
</evidence>
<dbReference type="OrthoDB" id="1939300at2759"/>
<dbReference type="Proteomes" id="UP000541444">
    <property type="component" value="Unassembled WGS sequence"/>
</dbReference>
<dbReference type="AlphaFoldDB" id="A0A7J7LJU5"/>
<dbReference type="EMBL" id="JACGCM010002227">
    <property type="protein sequence ID" value="KAF6142907.1"/>
    <property type="molecule type" value="Genomic_DNA"/>
</dbReference>
<dbReference type="PANTHER" id="PTHR31286:SF180">
    <property type="entry name" value="OS10G0362600 PROTEIN"/>
    <property type="match status" value="1"/>
</dbReference>
<name>A0A7J7LJU5_9MAGN</name>
<organism evidence="1 2">
    <name type="scientific">Kingdonia uniflora</name>
    <dbReference type="NCBI Taxonomy" id="39325"/>
    <lineage>
        <taxon>Eukaryota</taxon>
        <taxon>Viridiplantae</taxon>
        <taxon>Streptophyta</taxon>
        <taxon>Embryophyta</taxon>
        <taxon>Tracheophyta</taxon>
        <taxon>Spermatophyta</taxon>
        <taxon>Magnoliopsida</taxon>
        <taxon>Ranunculales</taxon>
        <taxon>Circaeasteraceae</taxon>
        <taxon>Kingdonia</taxon>
    </lineage>
</organism>
<dbReference type="InterPro" id="IPR040256">
    <property type="entry name" value="At4g02000-like"/>
</dbReference>
<keyword evidence="2" id="KW-1185">Reference proteome</keyword>
<proteinExistence type="predicted"/>
<protein>
    <recommendedName>
        <fullName evidence="3">DUF4283 domain-containing protein</fullName>
    </recommendedName>
</protein>
<evidence type="ECO:0000313" key="1">
    <source>
        <dbReference type="EMBL" id="KAF6142907.1"/>
    </source>
</evidence>
<dbReference type="PANTHER" id="PTHR31286">
    <property type="entry name" value="GLYCINE-RICH CELL WALL STRUCTURAL PROTEIN 1.8-LIKE"/>
    <property type="match status" value="1"/>
</dbReference>
<reference evidence="1 2" key="1">
    <citation type="journal article" date="2020" name="IScience">
        <title>Genome Sequencing of the Endangered Kingdonia uniflora (Circaeasteraceae, Ranunculales) Reveals Potential Mechanisms of Evolutionary Specialization.</title>
        <authorList>
            <person name="Sun Y."/>
            <person name="Deng T."/>
            <person name="Zhang A."/>
            <person name="Moore M.J."/>
            <person name="Landis J.B."/>
            <person name="Lin N."/>
            <person name="Zhang H."/>
            <person name="Zhang X."/>
            <person name="Huang J."/>
            <person name="Zhang X."/>
            <person name="Sun H."/>
            <person name="Wang H."/>
        </authorList>
    </citation>
    <scope>NUCLEOTIDE SEQUENCE [LARGE SCALE GENOMIC DNA]</scope>
    <source>
        <strain evidence="1">TB1705</strain>
        <tissue evidence="1">Leaf</tissue>
    </source>
</reference>
<sequence length="713" mass="81747">MYDCLKHCVADIVCGSTCGLVSRNKNLHAQCNCMCPSTSTSTSHSSRISTYAEMIGAPSKVRSNTKLTSVPPSIEDGQPLVKINSSDYAEEHVGGELYWTEPEFVYGSVVRGTILLISYLCALEDRQRLLDMVHQYIASRLFFIRTWRPFIEFEPMEMKSIPIWVMLHDLPDQFWNGEGISRAVEYNWIPVKCSHCKVFGHNLSLCAAQPINKESITGTMKWIPKPNQDDGNVQVGVDKSKAANEKVGGRLVRPFHIIDFLQCTQSTDLVDCRYEVTMTFVADYDHMERYFQIGMDDLFYFQLPFKVCIHFLNIRAPAVSVETFDSEFAITVSVIESGISAQMNIIMYEVTMTFVANYDHMERYFQIGMDELFYSQLPFKVCLLFLNISAPAVFVETLKPEISAPLHMLMATVYCNLLVDVPPDWGNFGDVQGPFLVDESLKDLIKEDAAGRTYYKIVLELQQILVCTENFIWWLFIHPFIAFNTPLYPILSIFWECENLEFLWIVESEVVASSNLIIDELLKHMHDYSISEFSEYPITVSVHPLLSFHTSICIPFLGLKETEFMLGESEVDAFVRSVESEVDASYIYMVVVTASDNKPLSVFSDHALWLRKTENWKFNSYCTNQTRSPLMRAMGEFKMLLKSCFEMEVLGGVILMTYKWWIKLAHALGLSDVNNNPFVSVWSKNDSFISEKSNCCWLFFMLLWFFISLPCVD</sequence>
<evidence type="ECO:0000313" key="2">
    <source>
        <dbReference type="Proteomes" id="UP000541444"/>
    </source>
</evidence>
<gene>
    <name evidence="1" type="ORF">GIB67_033295</name>
</gene>
<comment type="caution">
    <text evidence="1">The sequence shown here is derived from an EMBL/GenBank/DDBJ whole genome shotgun (WGS) entry which is preliminary data.</text>
</comment>